<accession>A0A9J6H3V5</accession>
<dbReference type="Proteomes" id="UP000821853">
    <property type="component" value="Chromosome 9"/>
</dbReference>
<gene>
    <name evidence="1" type="ORF">HPB48_023071</name>
</gene>
<proteinExistence type="predicted"/>
<keyword evidence="2" id="KW-1185">Reference proteome</keyword>
<reference evidence="1 2" key="1">
    <citation type="journal article" date="2020" name="Cell">
        <title>Large-Scale Comparative Analyses of Tick Genomes Elucidate Their Genetic Diversity and Vector Capacities.</title>
        <authorList>
            <consortium name="Tick Genome and Microbiome Consortium (TIGMIC)"/>
            <person name="Jia N."/>
            <person name="Wang J."/>
            <person name="Shi W."/>
            <person name="Du L."/>
            <person name="Sun Y."/>
            <person name="Zhan W."/>
            <person name="Jiang J.F."/>
            <person name="Wang Q."/>
            <person name="Zhang B."/>
            <person name="Ji P."/>
            <person name="Bell-Sakyi L."/>
            <person name="Cui X.M."/>
            <person name="Yuan T.T."/>
            <person name="Jiang B.G."/>
            <person name="Yang W.F."/>
            <person name="Lam T.T."/>
            <person name="Chang Q.C."/>
            <person name="Ding S.J."/>
            <person name="Wang X.J."/>
            <person name="Zhu J.G."/>
            <person name="Ruan X.D."/>
            <person name="Zhao L."/>
            <person name="Wei J.T."/>
            <person name="Ye R.Z."/>
            <person name="Que T.C."/>
            <person name="Du C.H."/>
            <person name="Zhou Y.H."/>
            <person name="Cheng J.X."/>
            <person name="Dai P.F."/>
            <person name="Guo W.B."/>
            <person name="Han X.H."/>
            <person name="Huang E.J."/>
            <person name="Li L.F."/>
            <person name="Wei W."/>
            <person name="Gao Y.C."/>
            <person name="Liu J.Z."/>
            <person name="Shao H.Z."/>
            <person name="Wang X."/>
            <person name="Wang C.C."/>
            <person name="Yang T.C."/>
            <person name="Huo Q.B."/>
            <person name="Li W."/>
            <person name="Chen H.Y."/>
            <person name="Chen S.E."/>
            <person name="Zhou L.G."/>
            <person name="Ni X.B."/>
            <person name="Tian J.H."/>
            <person name="Sheng Y."/>
            <person name="Liu T."/>
            <person name="Pan Y.S."/>
            <person name="Xia L.Y."/>
            <person name="Li J."/>
            <person name="Zhao F."/>
            <person name="Cao W.C."/>
        </authorList>
    </citation>
    <scope>NUCLEOTIDE SEQUENCE [LARGE SCALE GENOMIC DNA]</scope>
    <source>
        <strain evidence="1">HaeL-2018</strain>
    </source>
</reference>
<name>A0A9J6H3V5_HAELO</name>
<organism evidence="1 2">
    <name type="scientific">Haemaphysalis longicornis</name>
    <name type="common">Bush tick</name>
    <dbReference type="NCBI Taxonomy" id="44386"/>
    <lineage>
        <taxon>Eukaryota</taxon>
        <taxon>Metazoa</taxon>
        <taxon>Ecdysozoa</taxon>
        <taxon>Arthropoda</taxon>
        <taxon>Chelicerata</taxon>
        <taxon>Arachnida</taxon>
        <taxon>Acari</taxon>
        <taxon>Parasitiformes</taxon>
        <taxon>Ixodida</taxon>
        <taxon>Ixodoidea</taxon>
        <taxon>Ixodidae</taxon>
        <taxon>Haemaphysalinae</taxon>
        <taxon>Haemaphysalis</taxon>
    </lineage>
</organism>
<comment type="caution">
    <text evidence="1">The sequence shown here is derived from an EMBL/GenBank/DDBJ whole genome shotgun (WGS) entry which is preliminary data.</text>
</comment>
<evidence type="ECO:0000313" key="2">
    <source>
        <dbReference type="Proteomes" id="UP000821853"/>
    </source>
</evidence>
<evidence type="ECO:0000313" key="1">
    <source>
        <dbReference type="EMBL" id="KAH9382474.1"/>
    </source>
</evidence>
<dbReference type="VEuPathDB" id="VectorBase:HLOH_056513"/>
<dbReference type="AlphaFoldDB" id="A0A9J6H3V5"/>
<protein>
    <submittedName>
        <fullName evidence="1">Uncharacterized protein</fullName>
    </submittedName>
</protein>
<sequence>MFAVNAVAHSYAVAEELSRRDDFLTIPNQHQLATDVTVDLLTDDDPFDFDGSDAGHTKYVVLKPILWCSTNIFLENLCSIMNDEIRDASAKSKKKEASNTE</sequence>
<dbReference type="EMBL" id="JABSTR010000011">
    <property type="protein sequence ID" value="KAH9382474.1"/>
    <property type="molecule type" value="Genomic_DNA"/>
</dbReference>